<evidence type="ECO:0000313" key="3">
    <source>
        <dbReference type="Proteomes" id="UP001305414"/>
    </source>
</evidence>
<reference evidence="2 3" key="1">
    <citation type="submission" date="2023-10" db="EMBL/GenBank/DDBJ databases">
        <title>Draft genome sequence of Xylaria bambusicola isolate GMP-LS, the root and basal stem rot pathogen of sugarcane in Indonesia.</title>
        <authorList>
            <person name="Selvaraj P."/>
            <person name="Muralishankar V."/>
            <person name="Muruganantham S."/>
            <person name="Sp S."/>
            <person name="Haryani S."/>
            <person name="Lau K.J.X."/>
            <person name="Naqvi N.I."/>
        </authorList>
    </citation>
    <scope>NUCLEOTIDE SEQUENCE [LARGE SCALE GENOMIC DNA]</scope>
    <source>
        <strain evidence="2">GMP-LS</strain>
    </source>
</reference>
<sequence>MAGSAIDVTPAPGFDRDRMLGDWEPIHADHGLGKDILPGAQSPRSAPLLPMLLGLSPPPAALATLWNLHLDLSDLTTVKQAAANFAQHEPRFDVLPTE</sequence>
<protein>
    <submittedName>
        <fullName evidence="2">Uncharacterized protein</fullName>
    </submittedName>
</protein>
<dbReference type="AlphaFoldDB" id="A0AAN7V0L2"/>
<evidence type="ECO:0000256" key="1">
    <source>
        <dbReference type="SAM" id="MobiDB-lite"/>
    </source>
</evidence>
<keyword evidence="3" id="KW-1185">Reference proteome</keyword>
<feature type="region of interest" description="Disordered" evidence="1">
    <location>
        <begin position="1"/>
        <end position="20"/>
    </location>
</feature>
<gene>
    <name evidence="2" type="ORF">RRF57_013278</name>
</gene>
<name>A0AAN7V0L2_9PEZI</name>
<evidence type="ECO:0000313" key="2">
    <source>
        <dbReference type="EMBL" id="KAK5637563.1"/>
    </source>
</evidence>
<proteinExistence type="predicted"/>
<dbReference type="EMBL" id="JAWHQM010000138">
    <property type="protein sequence ID" value="KAK5637563.1"/>
    <property type="molecule type" value="Genomic_DNA"/>
</dbReference>
<accession>A0AAN7V0L2</accession>
<dbReference type="Proteomes" id="UP001305414">
    <property type="component" value="Unassembled WGS sequence"/>
</dbReference>
<comment type="caution">
    <text evidence="2">The sequence shown here is derived from an EMBL/GenBank/DDBJ whole genome shotgun (WGS) entry which is preliminary data.</text>
</comment>
<organism evidence="2 3">
    <name type="scientific">Xylaria bambusicola</name>
    <dbReference type="NCBI Taxonomy" id="326684"/>
    <lineage>
        <taxon>Eukaryota</taxon>
        <taxon>Fungi</taxon>
        <taxon>Dikarya</taxon>
        <taxon>Ascomycota</taxon>
        <taxon>Pezizomycotina</taxon>
        <taxon>Sordariomycetes</taxon>
        <taxon>Xylariomycetidae</taxon>
        <taxon>Xylariales</taxon>
        <taxon>Xylariaceae</taxon>
        <taxon>Xylaria</taxon>
    </lineage>
</organism>